<dbReference type="InterPro" id="IPR020846">
    <property type="entry name" value="MFS_dom"/>
</dbReference>
<evidence type="ECO:0000256" key="6">
    <source>
        <dbReference type="ARBA" id="ARBA00022989"/>
    </source>
</evidence>
<evidence type="ECO:0000256" key="5">
    <source>
        <dbReference type="ARBA" id="ARBA00022775"/>
    </source>
</evidence>
<feature type="transmembrane region" description="Helical" evidence="9">
    <location>
        <begin position="462"/>
        <end position="484"/>
    </location>
</feature>
<comment type="similarity">
    <text evidence="2">Belongs to the major facilitator superfamily. Vesicular transporter family.</text>
</comment>
<dbReference type="OrthoDB" id="446368at2759"/>
<reference evidence="11" key="1">
    <citation type="submission" date="2022-01" db="EMBL/GenBank/DDBJ databases">
        <authorList>
            <person name="King R."/>
        </authorList>
    </citation>
    <scope>NUCLEOTIDE SEQUENCE</scope>
</reference>
<dbReference type="Proteomes" id="UP001153712">
    <property type="component" value="Chromosome 6"/>
</dbReference>
<evidence type="ECO:0000313" key="12">
    <source>
        <dbReference type="Proteomes" id="UP001153712"/>
    </source>
</evidence>
<feature type="transmembrane region" description="Helical" evidence="9">
    <location>
        <begin position="90"/>
        <end position="111"/>
    </location>
</feature>
<dbReference type="PANTHER" id="PTHR23506:SF28">
    <property type="entry name" value="MFS-TYPE TRANSPORTER SLC18B1-LIKE PROTEIN"/>
    <property type="match status" value="1"/>
</dbReference>
<feature type="transmembrane region" description="Helical" evidence="9">
    <location>
        <begin position="220"/>
        <end position="243"/>
    </location>
</feature>
<feature type="transmembrane region" description="Helical" evidence="9">
    <location>
        <begin position="362"/>
        <end position="382"/>
    </location>
</feature>
<dbReference type="PRINTS" id="PR01035">
    <property type="entry name" value="TCRTETA"/>
</dbReference>
<evidence type="ECO:0000256" key="4">
    <source>
        <dbReference type="ARBA" id="ARBA00022692"/>
    </source>
</evidence>
<feature type="transmembrane region" description="Helical" evidence="9">
    <location>
        <begin position="249"/>
        <end position="270"/>
    </location>
</feature>
<evidence type="ECO:0000256" key="8">
    <source>
        <dbReference type="SAM" id="MobiDB-lite"/>
    </source>
</evidence>
<organism evidence="11 12">
    <name type="scientific">Phyllotreta striolata</name>
    <name type="common">Striped flea beetle</name>
    <name type="synonym">Crioceris striolata</name>
    <dbReference type="NCBI Taxonomy" id="444603"/>
    <lineage>
        <taxon>Eukaryota</taxon>
        <taxon>Metazoa</taxon>
        <taxon>Ecdysozoa</taxon>
        <taxon>Arthropoda</taxon>
        <taxon>Hexapoda</taxon>
        <taxon>Insecta</taxon>
        <taxon>Pterygota</taxon>
        <taxon>Neoptera</taxon>
        <taxon>Endopterygota</taxon>
        <taxon>Coleoptera</taxon>
        <taxon>Polyphaga</taxon>
        <taxon>Cucujiformia</taxon>
        <taxon>Chrysomeloidea</taxon>
        <taxon>Chrysomelidae</taxon>
        <taxon>Galerucinae</taxon>
        <taxon>Alticini</taxon>
        <taxon>Phyllotreta</taxon>
    </lineage>
</organism>
<evidence type="ECO:0000256" key="3">
    <source>
        <dbReference type="ARBA" id="ARBA00022448"/>
    </source>
</evidence>
<feature type="transmembrane region" description="Helical" evidence="9">
    <location>
        <begin position="123"/>
        <end position="143"/>
    </location>
</feature>
<keyword evidence="3" id="KW-0813">Transport</keyword>
<feature type="compositionally biased region" description="Low complexity" evidence="8">
    <location>
        <begin position="17"/>
        <end position="29"/>
    </location>
</feature>
<dbReference type="InterPro" id="IPR001958">
    <property type="entry name" value="Tet-R_TetA/multi-R_MdtG-like"/>
</dbReference>
<evidence type="ECO:0000313" key="11">
    <source>
        <dbReference type="EMBL" id="CAG9863397.1"/>
    </source>
</evidence>
<gene>
    <name evidence="11" type="ORF">PHYEVI_LOCUS9687</name>
</gene>
<dbReference type="Pfam" id="PF07690">
    <property type="entry name" value="MFS_1"/>
    <property type="match status" value="2"/>
</dbReference>
<protein>
    <recommendedName>
        <fullName evidence="10">Major facilitator superfamily (MFS) profile domain-containing protein</fullName>
    </recommendedName>
</protein>
<dbReference type="EMBL" id="OU900099">
    <property type="protein sequence ID" value="CAG9863397.1"/>
    <property type="molecule type" value="Genomic_DNA"/>
</dbReference>
<evidence type="ECO:0000256" key="2">
    <source>
        <dbReference type="ARBA" id="ARBA00006829"/>
    </source>
</evidence>
<evidence type="ECO:0000256" key="9">
    <source>
        <dbReference type="SAM" id="Phobius"/>
    </source>
</evidence>
<evidence type="ECO:0000259" key="10">
    <source>
        <dbReference type="PROSITE" id="PS50850"/>
    </source>
</evidence>
<dbReference type="Gene3D" id="1.20.1250.20">
    <property type="entry name" value="MFS general substrate transporter like domains"/>
    <property type="match status" value="2"/>
</dbReference>
<proteinExistence type="inferred from homology"/>
<dbReference type="GO" id="GO:0022857">
    <property type="term" value="F:transmembrane transporter activity"/>
    <property type="evidence" value="ECO:0007669"/>
    <property type="project" value="InterPro"/>
</dbReference>
<comment type="subcellular location">
    <subcellularLocation>
        <location evidence="1">Membrane</location>
        <topology evidence="1">Multi-pass membrane protein</topology>
    </subcellularLocation>
</comment>
<feature type="transmembrane region" description="Helical" evidence="9">
    <location>
        <begin position="331"/>
        <end position="350"/>
    </location>
</feature>
<sequence length="569" mass="61675">MDKETFGPRKMHENPPSDFSDSSTSSKDSFILPDLQPAGQFPRSKSLSCIVPENFTTAEVRRIQERLIRASGTEDTTSLRNLSRSQKMTLASLALVDFMSFCSTSIMAPFFPREAHEKGVSATFTGLVFSFYALVMFISSPIFGKITPKFGAKFLFLLGIFAAGTGNILFGLLEYIENYTLFATLCLLIQGFEALGASAYSTASYIFVIKSFPNNIGSVIGILETFVGLGMSTGPVVGGLLYSLGGFSLPFFVLGVAMVLTFLVNIWLLPNIEDCDNLTNKSMSITKLIKIPAVFIKGLVIVMVSNVWSFLDPTLEPHLRDFNLTPEQVGLIFLLMAALYGISSPAWGWLADRIDNHWSMMVVGLFMSAVGLLLLGPCPFLPFLSHSLWMDLFALSIIGISVALALMPTFQGILTSAANGGYSDTMATYSVVAGIWSCMYSLGDFIGPGIGGFLLEKYDFPIASTIMAIGSLSLAIITTIFFLLKSNDSAVNEATSDSGINESWGSSKISASNENTPLLLTTIEGSCQSYNGQRQYYTQNNESLDQYANVSEVKSTISVSITGRGSSEI</sequence>
<dbReference type="AlphaFoldDB" id="A0A9N9TRT0"/>
<feature type="transmembrane region" description="Helical" evidence="9">
    <location>
        <begin position="422"/>
        <end position="442"/>
    </location>
</feature>
<keyword evidence="5" id="KW-0532">Neurotransmitter transport</keyword>
<dbReference type="PANTHER" id="PTHR23506">
    <property type="entry name" value="GH10249P"/>
    <property type="match status" value="1"/>
</dbReference>
<keyword evidence="7 9" id="KW-0472">Membrane</keyword>
<feature type="transmembrane region" description="Helical" evidence="9">
    <location>
        <begin position="291"/>
        <end position="311"/>
    </location>
</feature>
<dbReference type="SUPFAM" id="SSF103473">
    <property type="entry name" value="MFS general substrate transporter"/>
    <property type="match status" value="1"/>
</dbReference>
<feature type="transmembrane region" description="Helical" evidence="9">
    <location>
        <begin position="388"/>
        <end position="410"/>
    </location>
</feature>
<dbReference type="InterPro" id="IPR011701">
    <property type="entry name" value="MFS"/>
</dbReference>
<dbReference type="GO" id="GO:0016020">
    <property type="term" value="C:membrane"/>
    <property type="evidence" value="ECO:0007669"/>
    <property type="project" value="UniProtKB-SubCell"/>
</dbReference>
<feature type="transmembrane region" description="Helical" evidence="9">
    <location>
        <begin position="179"/>
        <end position="208"/>
    </location>
</feature>
<keyword evidence="12" id="KW-1185">Reference proteome</keyword>
<evidence type="ECO:0000256" key="7">
    <source>
        <dbReference type="ARBA" id="ARBA00023136"/>
    </source>
</evidence>
<feature type="compositionally biased region" description="Basic and acidic residues" evidence="8">
    <location>
        <begin position="1"/>
        <end position="15"/>
    </location>
</feature>
<accession>A0A9N9TRT0</accession>
<feature type="transmembrane region" description="Helical" evidence="9">
    <location>
        <begin position="155"/>
        <end position="173"/>
    </location>
</feature>
<feature type="region of interest" description="Disordered" evidence="8">
    <location>
        <begin position="1"/>
        <end position="31"/>
    </location>
</feature>
<name>A0A9N9TRT0_PHYSR</name>
<keyword evidence="4 9" id="KW-0812">Transmembrane</keyword>
<dbReference type="PROSITE" id="PS50850">
    <property type="entry name" value="MFS"/>
    <property type="match status" value="1"/>
</dbReference>
<dbReference type="InterPro" id="IPR036259">
    <property type="entry name" value="MFS_trans_sf"/>
</dbReference>
<keyword evidence="6 9" id="KW-1133">Transmembrane helix</keyword>
<dbReference type="InterPro" id="IPR050930">
    <property type="entry name" value="MFS_Vesicular_Transporter"/>
</dbReference>
<feature type="domain" description="Major facilitator superfamily (MFS) profile" evidence="10">
    <location>
        <begin position="89"/>
        <end position="488"/>
    </location>
</feature>
<evidence type="ECO:0000256" key="1">
    <source>
        <dbReference type="ARBA" id="ARBA00004141"/>
    </source>
</evidence>